<evidence type="ECO:0000256" key="5">
    <source>
        <dbReference type="ARBA" id="ARBA00023002"/>
    </source>
</evidence>
<evidence type="ECO:0000256" key="1">
    <source>
        <dbReference type="ARBA" id="ARBA00001971"/>
    </source>
</evidence>
<dbReference type="SUPFAM" id="SSF48264">
    <property type="entry name" value="Cytochrome P450"/>
    <property type="match status" value="1"/>
</dbReference>
<evidence type="ECO:0000256" key="10">
    <source>
        <dbReference type="SAM" id="MobiDB-lite"/>
    </source>
</evidence>
<dbReference type="PANTHER" id="PTHR24287:SF1">
    <property type="entry name" value="P450, PUTATIVE (EUROFUNG)-RELATED"/>
    <property type="match status" value="1"/>
</dbReference>
<evidence type="ECO:0000256" key="7">
    <source>
        <dbReference type="ARBA" id="ARBA00023033"/>
    </source>
</evidence>
<protein>
    <recommendedName>
        <fullName evidence="13">Cytochrome p450</fullName>
    </recommendedName>
</protein>
<dbReference type="PRINTS" id="PR00463">
    <property type="entry name" value="EP450I"/>
</dbReference>
<dbReference type="InterPro" id="IPR017972">
    <property type="entry name" value="Cyt_P450_CS"/>
</dbReference>
<evidence type="ECO:0000256" key="2">
    <source>
        <dbReference type="ARBA" id="ARBA00010617"/>
    </source>
</evidence>
<dbReference type="EMBL" id="LATX01000087">
    <property type="protein sequence ID" value="KTB47218.1"/>
    <property type="molecule type" value="Genomic_DNA"/>
</dbReference>
<dbReference type="PROSITE" id="PS00086">
    <property type="entry name" value="CYTOCHROME_P450"/>
    <property type="match status" value="1"/>
</dbReference>
<keyword evidence="6 8" id="KW-0408">Iron</keyword>
<evidence type="ECO:0000313" key="12">
    <source>
        <dbReference type="Proteomes" id="UP000054988"/>
    </source>
</evidence>
<dbReference type="PANTHER" id="PTHR24287">
    <property type="entry name" value="P450, PUTATIVE (EUROFUNG)-RELATED"/>
    <property type="match status" value="1"/>
</dbReference>
<dbReference type="GO" id="GO:0004497">
    <property type="term" value="F:monooxygenase activity"/>
    <property type="evidence" value="ECO:0007669"/>
    <property type="project" value="UniProtKB-KW"/>
</dbReference>
<name>A0A0W0GFC4_MONRR</name>
<reference evidence="11 12" key="1">
    <citation type="submission" date="2015-12" db="EMBL/GenBank/DDBJ databases">
        <title>Draft genome sequence of Moniliophthora roreri, the causal agent of frosty pod rot of cacao.</title>
        <authorList>
            <person name="Aime M.C."/>
            <person name="Diaz-Valderrama J.R."/>
            <person name="Kijpornyongpan T."/>
            <person name="Phillips-Mora W."/>
        </authorList>
    </citation>
    <scope>NUCLEOTIDE SEQUENCE [LARGE SCALE GENOMIC DNA]</scope>
    <source>
        <strain evidence="11 12">MCA 2952</strain>
    </source>
</reference>
<evidence type="ECO:0000256" key="8">
    <source>
        <dbReference type="PIRSR" id="PIRSR602401-1"/>
    </source>
</evidence>
<dbReference type="GO" id="GO:0016705">
    <property type="term" value="F:oxidoreductase activity, acting on paired donors, with incorporation or reduction of molecular oxygen"/>
    <property type="evidence" value="ECO:0007669"/>
    <property type="project" value="InterPro"/>
</dbReference>
<sequence>MILDELVNILAASRDTTTSLLTFAVYVLCQHPHITVKLREEILAYVGSDRRPTYEDIKDMKYLRAFLNETLRLYPSVPFDTRYDFDPLQDTTLPNAGGKPYFIPANTTIVYGAFLIHRRTDLWGPDALEFDPDRFLDSRLHKYLNPNPFIFIPFNAGPRICLGQQFAYNEASIFLIRLLQVFSRFTPDCEAQAESDKPPRTWKPNQVTTKGRDKIMFRSHFTLCAKGGLWVHIASGSDVALIQYNVILDQATPPGTNIYGNWTGSSRISSFNSEQRISACYGLVSAFGLPETASESLSLAAALFSSSSQRRFLRRLKHTLICNLLVFHSRCWSVKSGEMDKRHLIAPANAPSSPSSEEQQPVATRHPILAREAEHGIQHQDSGWRPVPTMASLPPTYGDAV</sequence>
<evidence type="ECO:0000313" key="11">
    <source>
        <dbReference type="EMBL" id="KTB47218.1"/>
    </source>
</evidence>
<dbReference type="Pfam" id="PF00067">
    <property type="entry name" value="p450"/>
    <property type="match status" value="1"/>
</dbReference>
<keyword evidence="3 8" id="KW-0349">Heme</keyword>
<keyword evidence="7 9" id="KW-0503">Monooxygenase</keyword>
<organism evidence="11 12">
    <name type="scientific">Moniliophthora roreri</name>
    <name type="common">Frosty pod rot fungus</name>
    <name type="synonym">Monilia roreri</name>
    <dbReference type="NCBI Taxonomy" id="221103"/>
    <lineage>
        <taxon>Eukaryota</taxon>
        <taxon>Fungi</taxon>
        <taxon>Dikarya</taxon>
        <taxon>Basidiomycota</taxon>
        <taxon>Agaricomycotina</taxon>
        <taxon>Agaricomycetes</taxon>
        <taxon>Agaricomycetidae</taxon>
        <taxon>Agaricales</taxon>
        <taxon>Marasmiineae</taxon>
        <taxon>Marasmiaceae</taxon>
        <taxon>Moniliophthora</taxon>
    </lineage>
</organism>
<dbReference type="Proteomes" id="UP000054988">
    <property type="component" value="Unassembled WGS sequence"/>
</dbReference>
<proteinExistence type="inferred from homology"/>
<dbReference type="InterPro" id="IPR047146">
    <property type="entry name" value="Cyt_P450_E_CYP52_fungi"/>
</dbReference>
<accession>A0A0W0GFC4</accession>
<comment type="similarity">
    <text evidence="2 9">Belongs to the cytochrome P450 family.</text>
</comment>
<evidence type="ECO:0000256" key="6">
    <source>
        <dbReference type="ARBA" id="ARBA00023004"/>
    </source>
</evidence>
<dbReference type="InterPro" id="IPR036396">
    <property type="entry name" value="Cyt_P450_sf"/>
</dbReference>
<keyword evidence="5 9" id="KW-0560">Oxidoreductase</keyword>
<dbReference type="GO" id="GO:0020037">
    <property type="term" value="F:heme binding"/>
    <property type="evidence" value="ECO:0007669"/>
    <property type="project" value="InterPro"/>
</dbReference>
<dbReference type="PRINTS" id="PR00385">
    <property type="entry name" value="P450"/>
</dbReference>
<evidence type="ECO:0008006" key="13">
    <source>
        <dbReference type="Google" id="ProtNLM"/>
    </source>
</evidence>
<dbReference type="GO" id="GO:0005506">
    <property type="term" value="F:iron ion binding"/>
    <property type="evidence" value="ECO:0007669"/>
    <property type="project" value="InterPro"/>
</dbReference>
<evidence type="ECO:0000256" key="4">
    <source>
        <dbReference type="ARBA" id="ARBA00022723"/>
    </source>
</evidence>
<feature type="binding site" description="axial binding residue" evidence="8">
    <location>
        <position position="161"/>
    </location>
    <ligand>
        <name>heme</name>
        <dbReference type="ChEBI" id="CHEBI:30413"/>
    </ligand>
    <ligandPart>
        <name>Fe</name>
        <dbReference type="ChEBI" id="CHEBI:18248"/>
    </ligandPart>
</feature>
<dbReference type="InterPro" id="IPR001128">
    <property type="entry name" value="Cyt_P450"/>
</dbReference>
<dbReference type="AlphaFoldDB" id="A0A0W0GFC4"/>
<dbReference type="InterPro" id="IPR002401">
    <property type="entry name" value="Cyt_P450_E_grp-I"/>
</dbReference>
<evidence type="ECO:0000256" key="9">
    <source>
        <dbReference type="RuleBase" id="RU000461"/>
    </source>
</evidence>
<feature type="region of interest" description="Disordered" evidence="10">
    <location>
        <begin position="374"/>
        <end position="401"/>
    </location>
</feature>
<keyword evidence="4 8" id="KW-0479">Metal-binding</keyword>
<comment type="cofactor">
    <cofactor evidence="1 8">
        <name>heme</name>
        <dbReference type="ChEBI" id="CHEBI:30413"/>
    </cofactor>
</comment>
<comment type="caution">
    <text evidence="11">The sequence shown here is derived from an EMBL/GenBank/DDBJ whole genome shotgun (WGS) entry which is preliminary data.</text>
</comment>
<evidence type="ECO:0000256" key="3">
    <source>
        <dbReference type="ARBA" id="ARBA00022617"/>
    </source>
</evidence>
<dbReference type="Gene3D" id="1.10.630.10">
    <property type="entry name" value="Cytochrome P450"/>
    <property type="match status" value="1"/>
</dbReference>
<gene>
    <name evidence="11" type="ORF">WG66_206</name>
</gene>